<evidence type="ECO:0000259" key="2">
    <source>
        <dbReference type="Pfam" id="PF02517"/>
    </source>
</evidence>
<dbReference type="AlphaFoldDB" id="A0A511DV92"/>
<evidence type="ECO:0000256" key="1">
    <source>
        <dbReference type="ARBA" id="ARBA00009067"/>
    </source>
</evidence>
<keyword evidence="3" id="KW-0645">Protease</keyword>
<dbReference type="Proteomes" id="UP000321893">
    <property type="component" value="Unassembled WGS sequence"/>
</dbReference>
<evidence type="ECO:0000313" key="4">
    <source>
        <dbReference type="Proteomes" id="UP000321893"/>
    </source>
</evidence>
<feature type="domain" description="CAAX prenyl protease 2/Lysostaphin resistance protein A-like" evidence="2">
    <location>
        <begin position="130"/>
        <end position="223"/>
    </location>
</feature>
<dbReference type="PANTHER" id="PTHR36435">
    <property type="entry name" value="SLR1288 PROTEIN"/>
    <property type="match status" value="1"/>
</dbReference>
<dbReference type="GO" id="GO:0004175">
    <property type="term" value="F:endopeptidase activity"/>
    <property type="evidence" value="ECO:0007669"/>
    <property type="project" value="UniProtKB-ARBA"/>
</dbReference>
<protein>
    <submittedName>
        <fullName evidence="3">CAAX amino protease</fullName>
    </submittedName>
</protein>
<reference evidence="3" key="1">
    <citation type="submission" date="2019-07" db="EMBL/GenBank/DDBJ databases">
        <title>Whole genome shotgun sequence of Lactobacillus kefiri NBRC 15888.</title>
        <authorList>
            <person name="Hosoyama A."/>
            <person name="Uohara A."/>
            <person name="Ohji S."/>
            <person name="Ichikawa N."/>
        </authorList>
    </citation>
    <scope>NUCLEOTIDE SEQUENCE [LARGE SCALE GENOMIC DNA]</scope>
    <source>
        <strain evidence="3">NBRC 15888</strain>
    </source>
</reference>
<evidence type="ECO:0000313" key="3">
    <source>
        <dbReference type="EMBL" id="GEL28177.1"/>
    </source>
</evidence>
<dbReference type="GO" id="GO:0080120">
    <property type="term" value="P:CAAX-box protein maturation"/>
    <property type="evidence" value="ECO:0007669"/>
    <property type="project" value="UniProtKB-ARBA"/>
</dbReference>
<dbReference type="RefSeq" id="WP_056982072.1">
    <property type="nucleotide sequence ID" value="NZ_BJVK01000009.1"/>
</dbReference>
<dbReference type="Pfam" id="PF02517">
    <property type="entry name" value="Rce1-like"/>
    <property type="match status" value="1"/>
</dbReference>
<dbReference type="GeneID" id="71567391"/>
<gene>
    <name evidence="3" type="ORF">LKE01_09970</name>
</gene>
<comment type="similarity">
    <text evidence="1">Belongs to the UPF0177 family.</text>
</comment>
<proteinExistence type="inferred from homology"/>
<dbReference type="GO" id="GO:0006508">
    <property type="term" value="P:proteolysis"/>
    <property type="evidence" value="ECO:0007669"/>
    <property type="project" value="UniProtKB-KW"/>
</dbReference>
<keyword evidence="4" id="KW-1185">Reference proteome</keyword>
<dbReference type="STRING" id="1423764.FC95_GL001296"/>
<organism evidence="3 4">
    <name type="scientific">Lentilactobacillus kefiri</name>
    <name type="common">Lactobacillus kefiri</name>
    <dbReference type="NCBI Taxonomy" id="33962"/>
    <lineage>
        <taxon>Bacteria</taxon>
        <taxon>Bacillati</taxon>
        <taxon>Bacillota</taxon>
        <taxon>Bacilli</taxon>
        <taxon>Lactobacillales</taxon>
        <taxon>Lactobacillaceae</taxon>
        <taxon>Lentilactobacillus</taxon>
    </lineage>
</organism>
<comment type="caution">
    <text evidence="3">The sequence shown here is derived from an EMBL/GenBank/DDBJ whole genome shotgun (WGS) entry which is preliminary data.</text>
</comment>
<dbReference type="OrthoDB" id="8607342at2"/>
<dbReference type="InterPro" id="IPR003675">
    <property type="entry name" value="Rce1/LyrA-like_dom"/>
</dbReference>
<dbReference type="PANTHER" id="PTHR36435:SF1">
    <property type="entry name" value="CAAX AMINO TERMINAL PROTEASE FAMILY PROTEIN"/>
    <property type="match status" value="1"/>
</dbReference>
<dbReference type="EMBL" id="BJVK01000009">
    <property type="protein sequence ID" value="GEL28177.1"/>
    <property type="molecule type" value="Genomic_DNA"/>
</dbReference>
<sequence>MDKTRYLTTKSLQILKFVGFLAVYLIVESVFEIASDYIKNPLSARHLLGLSLVLIAGGLSLIGWRYGKQLEANNPRKIGRKKPTAKRISQLIWLFILMTLVQMAWQWLIAKHILTMPSNQQAVNAAQMKNPVLNIFFAGFLAPIFEELIFRGIFMNYFFNNDNRLNNILAVLVSGAIFGFAHELSFDWTWIMYSLLGCCLSFAYMHFRDIRYSIALHMMNNLIP</sequence>
<name>A0A511DV92_LENKE</name>
<dbReference type="InterPro" id="IPR052710">
    <property type="entry name" value="CAAX_protease"/>
</dbReference>
<accession>A0A511DV92</accession>
<keyword evidence="3" id="KW-0378">Hydrolase</keyword>